<feature type="compositionally biased region" description="Low complexity" evidence="1">
    <location>
        <begin position="224"/>
        <end position="237"/>
    </location>
</feature>
<evidence type="ECO:0000313" key="3">
    <source>
        <dbReference type="Proteomes" id="UP001633002"/>
    </source>
</evidence>
<proteinExistence type="predicted"/>
<evidence type="ECO:0000313" key="2">
    <source>
        <dbReference type="EMBL" id="KAL3678528.1"/>
    </source>
</evidence>
<feature type="compositionally biased region" description="Basic and acidic residues" evidence="1">
    <location>
        <begin position="211"/>
        <end position="223"/>
    </location>
</feature>
<dbReference type="Proteomes" id="UP001633002">
    <property type="component" value="Unassembled WGS sequence"/>
</dbReference>
<organism evidence="2 3">
    <name type="scientific">Riccia sorocarpa</name>
    <dbReference type="NCBI Taxonomy" id="122646"/>
    <lineage>
        <taxon>Eukaryota</taxon>
        <taxon>Viridiplantae</taxon>
        <taxon>Streptophyta</taxon>
        <taxon>Embryophyta</taxon>
        <taxon>Marchantiophyta</taxon>
        <taxon>Marchantiopsida</taxon>
        <taxon>Marchantiidae</taxon>
        <taxon>Marchantiales</taxon>
        <taxon>Ricciaceae</taxon>
        <taxon>Riccia</taxon>
    </lineage>
</organism>
<gene>
    <name evidence="2" type="ORF">R1sor_021484</name>
</gene>
<name>A0ABD3GH86_9MARC</name>
<evidence type="ECO:0000256" key="1">
    <source>
        <dbReference type="SAM" id="MobiDB-lite"/>
    </source>
</evidence>
<dbReference type="AlphaFoldDB" id="A0ABD3GH86"/>
<protein>
    <recommendedName>
        <fullName evidence="4">Replication protein</fullName>
    </recommendedName>
</protein>
<accession>A0ABD3GH86</accession>
<sequence>MTTCEPASNLPSPTSFQLDRIEIHDEAYQTWAVDFLKRARYTTSEIVLKLNAEDKKGNVRAKELGIVFYACKANASFIELWWEQLRNKQLRKSILPMAGIDKSSLGGVGEGGVVDHGLNIDDVITEDALAESLNRLRSQLIKDGKSNSHVWWFIELCHNNQIEPTLIGRLSTSVLFKRVTDKKFDFHKYLASRGIKRLPSQQGSTVQSAGSRREEGTRIEETSRANVSSSSTSGGRADPVNSGDSALLKGKQVVDATAGSDATTSVARVPATNLCQRQLRPVELRMG</sequence>
<comment type="caution">
    <text evidence="2">The sequence shown here is derived from an EMBL/GenBank/DDBJ whole genome shotgun (WGS) entry which is preliminary data.</text>
</comment>
<feature type="compositionally biased region" description="Polar residues" evidence="1">
    <location>
        <begin position="200"/>
        <end position="210"/>
    </location>
</feature>
<evidence type="ECO:0008006" key="4">
    <source>
        <dbReference type="Google" id="ProtNLM"/>
    </source>
</evidence>
<reference evidence="2 3" key="1">
    <citation type="submission" date="2024-09" db="EMBL/GenBank/DDBJ databases">
        <title>Chromosome-scale assembly of Riccia sorocarpa.</title>
        <authorList>
            <person name="Paukszto L."/>
        </authorList>
    </citation>
    <scope>NUCLEOTIDE SEQUENCE [LARGE SCALE GENOMIC DNA]</scope>
    <source>
        <strain evidence="2">LP-2024</strain>
        <tissue evidence="2">Aerial parts of the thallus</tissue>
    </source>
</reference>
<feature type="region of interest" description="Disordered" evidence="1">
    <location>
        <begin position="200"/>
        <end position="246"/>
    </location>
</feature>
<keyword evidence="3" id="KW-1185">Reference proteome</keyword>
<dbReference type="EMBL" id="JBJQOH010000007">
    <property type="protein sequence ID" value="KAL3678528.1"/>
    <property type="molecule type" value="Genomic_DNA"/>
</dbReference>